<keyword evidence="4" id="KW-1185">Reference proteome</keyword>
<dbReference type="InterPro" id="IPR000120">
    <property type="entry name" value="Amidase"/>
</dbReference>
<dbReference type="Pfam" id="PF01425">
    <property type="entry name" value="Amidase"/>
    <property type="match status" value="1"/>
</dbReference>
<dbReference type="PROSITE" id="PS00571">
    <property type="entry name" value="AMIDASES"/>
    <property type="match status" value="1"/>
</dbReference>
<dbReference type="Proteomes" id="UP000320876">
    <property type="component" value="Unassembled WGS sequence"/>
</dbReference>
<dbReference type="PANTHER" id="PTHR11895">
    <property type="entry name" value="TRANSAMIDASE"/>
    <property type="match status" value="1"/>
</dbReference>
<dbReference type="GO" id="GO:0003824">
    <property type="term" value="F:catalytic activity"/>
    <property type="evidence" value="ECO:0007669"/>
    <property type="project" value="InterPro"/>
</dbReference>
<sequence length="493" mass="51161">MDYADYRRHDAVGLAELIARGEVSPAELLEVAIARAERVNGELNAIVRPMHDTARARAAAGPTGPLAGVPFLIKDLLQDYAGVPTGSGCGALQQRPVAEHSAVVRRWLDAGLVIFGKTNTPEFGAKGITEPTVHGPARNPWNPAHTPGGSSGGSAAAVAAGVVPAAGANDGGGSIRIPAACCGLFGLKPGRGLVPAGPGAAEHLHGAGTNGVVSRSVRDSAVLLDVLTADPDPGGPFLPARPELPYAEAARRDPGRLRIGWTAGSPVGAEVHPEAVAAVTDAAELLAGLGHEVEPAEVGLDGRALCRDFLTMWFAKLARQVAVTRRETGAGPDGFELDTRLLAAAGRAERAVDYLEAHERWNDYNRALAAFHERYDLLLTPTLAHPPARIGELELPAWMRAAGAAMLRMGLAGRLMSSRAADGVVLGNLARTPYTQLANITGRPAMSVPTYRTPGGLPLGVQLVGGLGSEGTLLALATRIEAERPWGLAPWGT</sequence>
<evidence type="ECO:0000313" key="3">
    <source>
        <dbReference type="EMBL" id="TQJ00915.1"/>
    </source>
</evidence>
<dbReference type="InterPro" id="IPR023631">
    <property type="entry name" value="Amidase_dom"/>
</dbReference>
<accession>A0A542DCY2</accession>
<comment type="similarity">
    <text evidence="1">Belongs to the amidase family.</text>
</comment>
<dbReference type="SUPFAM" id="SSF75304">
    <property type="entry name" value="Amidase signature (AS) enzymes"/>
    <property type="match status" value="1"/>
</dbReference>
<evidence type="ECO:0000259" key="2">
    <source>
        <dbReference type="Pfam" id="PF01425"/>
    </source>
</evidence>
<dbReference type="RefSeq" id="WP_141995787.1">
    <property type="nucleotide sequence ID" value="NZ_VFML01000001.1"/>
</dbReference>
<protein>
    <submittedName>
        <fullName evidence="3">Amidase</fullName>
    </submittedName>
</protein>
<proteinExistence type="inferred from homology"/>
<comment type="caution">
    <text evidence="3">The sequence shown here is derived from an EMBL/GenBank/DDBJ whole genome shotgun (WGS) entry which is preliminary data.</text>
</comment>
<gene>
    <name evidence="3" type="ORF">FB471_0566</name>
</gene>
<reference evidence="3 4" key="1">
    <citation type="submission" date="2019-06" db="EMBL/GenBank/DDBJ databases">
        <title>Sequencing the genomes of 1000 actinobacteria strains.</title>
        <authorList>
            <person name="Klenk H.-P."/>
        </authorList>
    </citation>
    <scope>NUCLEOTIDE SEQUENCE [LARGE SCALE GENOMIC DNA]</scope>
    <source>
        <strain evidence="3 4">DSM 45679</strain>
    </source>
</reference>
<feature type="domain" description="Amidase" evidence="2">
    <location>
        <begin position="27"/>
        <end position="474"/>
    </location>
</feature>
<dbReference type="InterPro" id="IPR036928">
    <property type="entry name" value="AS_sf"/>
</dbReference>
<dbReference type="OrthoDB" id="5175573at2"/>
<evidence type="ECO:0000313" key="4">
    <source>
        <dbReference type="Proteomes" id="UP000320876"/>
    </source>
</evidence>
<dbReference type="Gene3D" id="3.90.1300.10">
    <property type="entry name" value="Amidase signature (AS) domain"/>
    <property type="match status" value="1"/>
</dbReference>
<organism evidence="3 4">
    <name type="scientific">Amycolatopsis cihanbeyliensis</name>
    <dbReference type="NCBI Taxonomy" id="1128664"/>
    <lineage>
        <taxon>Bacteria</taxon>
        <taxon>Bacillati</taxon>
        <taxon>Actinomycetota</taxon>
        <taxon>Actinomycetes</taxon>
        <taxon>Pseudonocardiales</taxon>
        <taxon>Pseudonocardiaceae</taxon>
        <taxon>Amycolatopsis</taxon>
    </lineage>
</organism>
<dbReference type="EMBL" id="VFML01000001">
    <property type="protein sequence ID" value="TQJ00915.1"/>
    <property type="molecule type" value="Genomic_DNA"/>
</dbReference>
<evidence type="ECO:0000256" key="1">
    <source>
        <dbReference type="ARBA" id="ARBA00009199"/>
    </source>
</evidence>
<dbReference type="PANTHER" id="PTHR11895:SF7">
    <property type="entry name" value="GLUTAMYL-TRNA(GLN) AMIDOTRANSFERASE SUBUNIT A, MITOCHONDRIAL"/>
    <property type="match status" value="1"/>
</dbReference>
<name>A0A542DCY2_AMYCI</name>
<dbReference type="InterPro" id="IPR020556">
    <property type="entry name" value="Amidase_CS"/>
</dbReference>
<dbReference type="AlphaFoldDB" id="A0A542DCY2"/>